<evidence type="ECO:0000313" key="3">
    <source>
        <dbReference type="Proteomes" id="UP000480350"/>
    </source>
</evidence>
<dbReference type="Proteomes" id="UP000480350">
    <property type="component" value="Unassembled WGS sequence"/>
</dbReference>
<proteinExistence type="predicted"/>
<name>A0A7C9IFN0_9RHOB</name>
<protein>
    <submittedName>
        <fullName evidence="2">VPLPA-CTERM sorting domain-containing protein</fullName>
    </submittedName>
</protein>
<comment type="caution">
    <text evidence="2">The sequence shown here is derived from an EMBL/GenBank/DDBJ whole genome shotgun (WGS) entry which is preliminary data.</text>
</comment>
<sequence length="181" mass="18968">MSVIGGAASAATAKCGDALAALVTGTSDCEISSTANQDFLNTTPITVNGEAFFGFTDWVYLDKDEGVDVDDETVYSNPEVSSTNYLSVNGDGTSGTWAIWEGLASMYSDGMLIFKDGNDTFLTGYLLSGFTGLYGDVFDGKDISHVTLYGRGVGQEIPLPAAGWLLLGGLGGLVAMKRRKS</sequence>
<keyword evidence="1" id="KW-0812">Transmembrane</keyword>
<keyword evidence="1" id="KW-0472">Membrane</keyword>
<evidence type="ECO:0000313" key="2">
    <source>
        <dbReference type="EMBL" id="MXQ07684.1"/>
    </source>
</evidence>
<reference evidence="2 3" key="2">
    <citation type="submission" date="2020-03" db="EMBL/GenBank/DDBJ databases">
        <title>Kangsaoukella pontilimi gen. nov., sp. nov., a new member of the family Rhodobacteraceae isolated from a tidal mudflat.</title>
        <authorList>
            <person name="Kim I.S."/>
        </authorList>
    </citation>
    <scope>NUCLEOTIDE SEQUENCE [LARGE SCALE GENOMIC DNA]</scope>
    <source>
        <strain evidence="2 3">GH1-50</strain>
    </source>
</reference>
<dbReference type="RefSeq" id="WP_160763548.1">
    <property type="nucleotide sequence ID" value="NZ_WUPT01000001.1"/>
</dbReference>
<accession>A0A7C9IFN0</accession>
<organism evidence="2 3">
    <name type="scientific">Kangsaoukella pontilimi</name>
    <dbReference type="NCBI Taxonomy" id="2691042"/>
    <lineage>
        <taxon>Bacteria</taxon>
        <taxon>Pseudomonadati</taxon>
        <taxon>Pseudomonadota</taxon>
        <taxon>Alphaproteobacteria</taxon>
        <taxon>Rhodobacterales</taxon>
        <taxon>Paracoccaceae</taxon>
        <taxon>Kangsaoukella</taxon>
    </lineage>
</organism>
<reference evidence="2 3" key="1">
    <citation type="submission" date="2019-12" db="EMBL/GenBank/DDBJ databases">
        <authorList>
            <person name="Lee S.D."/>
        </authorList>
    </citation>
    <scope>NUCLEOTIDE SEQUENCE [LARGE SCALE GENOMIC DNA]</scope>
    <source>
        <strain evidence="2 3">GH1-50</strain>
    </source>
</reference>
<feature type="transmembrane region" description="Helical" evidence="1">
    <location>
        <begin position="157"/>
        <end position="176"/>
    </location>
</feature>
<keyword evidence="1" id="KW-1133">Transmembrane helix</keyword>
<keyword evidence="3" id="KW-1185">Reference proteome</keyword>
<dbReference type="NCBIfam" id="TIGR03370">
    <property type="entry name" value="VPLPA-CTERM"/>
    <property type="match status" value="1"/>
</dbReference>
<dbReference type="InterPro" id="IPR022472">
    <property type="entry name" value="VPLPA-CTERM"/>
</dbReference>
<dbReference type="EMBL" id="WUPT01000001">
    <property type="protein sequence ID" value="MXQ07684.1"/>
    <property type="molecule type" value="Genomic_DNA"/>
</dbReference>
<gene>
    <name evidence="2" type="ORF">GQ651_07480</name>
</gene>
<dbReference type="AlphaFoldDB" id="A0A7C9IFN0"/>
<evidence type="ECO:0000256" key="1">
    <source>
        <dbReference type="SAM" id="Phobius"/>
    </source>
</evidence>